<comment type="caution">
    <text evidence="1">The sequence shown here is derived from an EMBL/GenBank/DDBJ whole genome shotgun (WGS) entry which is preliminary data.</text>
</comment>
<sequence>MMKLNLFIVFSLLGLFSVCVGQFVQEGQCDPNIPLATNFVLNEFLGDWFEIARSANPLQNGHCSSIRFSRSATSNTTVDIYGRMVSENFVQEINGTAIQVSDQAKLLVNLTGFEDPFEWSILMIDHQNFILGYSCSNLDNQRRSVHIWQIGRQTTYPNEMMAALMNITLGNLLGINASLLESVVHTDDVCRTLPVIDDGQAIILPGRCDPDIRVQQNFDVVRFLGLWHETASYYSESALGTCNRAEYSLGNNVVNVLNSQVINQILDTIDGNATVTSTDGSARLSVVLNLPGGGTNEMPLYVIATDYTQYAISYTCVDLPNNEKRVYSWILSRNRRMNESVSLLVNEVVNSIFELNNQYYRTTDQSDTGCFFYPEPVRDQAVLFRGQCNESIPALANFDPVRYMGLWHDIESYPTDFQFGSCANAFYTLVDGQVDVFNTQVVNQRLDTINGVAVIASTDGSAKLSVRFPIAGTNLTTETDYWVLNTDYVNYAIVYSCRNVNDDAMQVTSWKLSRTKTLTNASAQAINNTIQNINVLDNRYYQSMDQSTEGCFYYPDPQAGVPVVFPGQCDMSISVQANFDLVRFSGIWHEIQAYPKEEQIGQCVNHQFTVAGTGYNLVSLNVDDQFLGNSTGNVTFAGITTEGKFNINLSVDGTNIEIPYWILSTDYDNYALAYSCVNISSDFRGIWSWKLSRSKQLTAASNASINQIIENVQVLNNVYYEDIDQSDDACFYLPELPDGDPIILPGQCNTTITGIQNFDAARYLGNWRLIEGYASDSQKGTCEEANYSLGADGTVVVFNTEVINQTLVNITGSAVFARDDGSGVLNVTFPDIPGFFEYFILDTDYDSFALVYGCMNINTEQRRIWSWKMSRTNSLTQNAINRINQVVNNINVLNNRYYQVVDRSAEGCFYYPEPNVNSVVIFPGQCDETIEVVTNFNVVAYLGLWHDVERYPVAFQNGTCGNAFYSVVEAGVDVFNTQVINESLDTINGIAVLATNDGSAKLNVTFPIAGTPLNITTNYWVLSTDYNTFALVYSCSNIDGERRQVSSWKLGRAKSLSAAANAAIQLAIDRVQVLDNRYYIPQDQTPEGCFYYPEPQPGVPVVFPGQCDQTISGMSNFNMTNFQGVWHEIEAYPKDDQTGQCVNHEFTVQSNTAFNLQSSSITNATLDITNSNMIFASNDGSASFNIILNANGTTITIPYIILNTDYNNYAVAYSCVDLSADFRAVYSWKLSRTKSITTESLTAINNAIRDINVLDDVYFETIDQTDNACFYFPEVTPGQTVDFPGQCDRNIVAVQNFNAAAYLGRWKLIETYPSEFQLGECNDATYTLGANNTVNLVNTEVVSQTLNSIAGSAVVSSTDNSGVLLVNIDGAPAATEYYILDTDYTSFTIVYSCVNIGTDRRRVWGWKMSRTDNLSENATNRINAAMERVNVLDNRYFQTVNRSDEACFYFPEVNINTPLVFRGQCNESIPVVNNFNVAAYLGLWHDVERYPVAFQNGTCGNAFYSLVEEGVDVFNTQVIVETLDTINGIAILATDDGSAKLNVTFPILGTPLNITTNYWVLATDYTSYALVYSCQNLDSEYRQVSSWKLGRAKTLTATANAAMQTIINDIQVLDNRYYIPQDQTPQGCFYYPEPQPGVPVVFPGQCEDDSPSIVSNFNMAQFQGVWHEIEAYPKDDQPGDCVNHEFSSITTTTFTLQTRSVLNLTLGITNSSARFATINPSVASFFIDIPGNGSTITIPYQILSTDYNNYALAYSCMNLNNDFRAVYSWKLSRTRSLSAASVTAINNAISDVRVLDNNYFETVDQSNNACFYLPNLGPGEPVIFPGQCETNVPVMANFQPARYLGRWKLIETYPSEFQLGDCADATYSLADNGTVIVYNTEVVSETLSSIYGLATIDSNAKLIVTFPNSAPIEYYILDTDYDTYALVYSCSNLENDRRRVWAWKMSRTDELTQNAINNIQTVVNSFDVLDNRYFETVNRTAEACFYFPEPGTDPIEFRGQCDANITGMPAFDAVRYMGLWHDIESYPAPFQMGTCPNAEYTLNADGTVSVYNTQVVNQVLDVMNGTAVVASTDGSAWLRVTFNVGGQNVTTDYYVLDTDYVNYALVYSCQNISTEYRRVFSWKLSRAQNLSPASALAIQETVNRIQVLRDDYFLYRGQSESDCFYYPDNFGGDVILKGQCVPDNQVAAIANFTASNFANTWHEVARFPSGLQDGECVASNKVLTTANTFGITNTIVRDEREFTASTVGSISADGRGIINVTLSGVPFDNVYILATDYTEYALIYACRNLDAERKQIYSWKLSRSRSGLSQNATNAINAIVSDNIDLWEGYYYNTKQTDDACFHYPIFDTLPASIILPGRCNETIRGIPNFDAVAYMGRWIEIQRYPQPDQFGTCDRAEYSLNSVVNVRNTQVVNQILLTQLGQGFIASTDGSAQLDVIFEVNGVTVTANYYVLATDYVNYALVYSCRNLDSGNRQVGSWKLSRTTSLNNQANNAMNVAIANTQGLIQEYYLTTSQSDVDCFYIPAVNQTEAPVFRGQCENVSGVQNFNVQRYLGWWHEIERFPINSNAGECRSSRYEQSGNQFLVTDTNVSGGNGQVTTGSVQASSNGVLTRTLSDGTVEEIVVLATDYESYALLYSCVNIDSEHRRVWSAKHSKTRQLTDAAQNAMTPYIESNSVLYPQFYLDVNQTDSSCFHYPNQTGQQVILPGQCDLDIPVVQNFDAAEYGGTWYQIERYPQIHETGNCTGARYTLDANTGIVDVLNWEVVSGVLETINGTATVVSSDGSAKLSVILPIRGTNETVETSLYVLTTDYNTYSLAYSCVNVNNYERQIGAWKLSRERTMPTAGASAIDNYMRERQELHQPYFIQVPQSEDCEEPSSAFLFKSSIVVLLVCTILQMLL</sequence>
<evidence type="ECO:0000313" key="1">
    <source>
        <dbReference type="EMBL" id="KAJ0173509.1"/>
    </source>
</evidence>
<organism evidence="1 2">
    <name type="scientific">Dendrolimus kikuchii</name>
    <dbReference type="NCBI Taxonomy" id="765133"/>
    <lineage>
        <taxon>Eukaryota</taxon>
        <taxon>Metazoa</taxon>
        <taxon>Ecdysozoa</taxon>
        <taxon>Arthropoda</taxon>
        <taxon>Hexapoda</taxon>
        <taxon>Insecta</taxon>
        <taxon>Pterygota</taxon>
        <taxon>Neoptera</taxon>
        <taxon>Endopterygota</taxon>
        <taxon>Lepidoptera</taxon>
        <taxon>Glossata</taxon>
        <taxon>Ditrysia</taxon>
        <taxon>Bombycoidea</taxon>
        <taxon>Lasiocampidae</taxon>
        <taxon>Dendrolimus</taxon>
    </lineage>
</organism>
<gene>
    <name evidence="1" type="ORF">K1T71_010658</name>
</gene>
<name>A0ACC1CPH1_9NEOP</name>
<keyword evidence="2" id="KW-1185">Reference proteome</keyword>
<dbReference type="Proteomes" id="UP000824533">
    <property type="component" value="Linkage Group LG19"/>
</dbReference>
<proteinExistence type="predicted"/>
<protein>
    <submittedName>
        <fullName evidence="1">Uncharacterized protein</fullName>
    </submittedName>
</protein>
<reference evidence="1 2" key="1">
    <citation type="journal article" date="2021" name="Front. Genet.">
        <title>Chromosome-Level Genome Assembly Reveals Significant Gene Expansion in the Toll and IMD Signaling Pathways of Dendrolimus kikuchii.</title>
        <authorList>
            <person name="Zhou J."/>
            <person name="Wu P."/>
            <person name="Xiong Z."/>
            <person name="Liu N."/>
            <person name="Zhao N."/>
            <person name="Ji M."/>
            <person name="Qiu Y."/>
            <person name="Yang B."/>
        </authorList>
    </citation>
    <scope>NUCLEOTIDE SEQUENCE [LARGE SCALE GENOMIC DNA]</scope>
    <source>
        <strain evidence="1">Ann1</strain>
    </source>
</reference>
<evidence type="ECO:0000313" key="2">
    <source>
        <dbReference type="Proteomes" id="UP000824533"/>
    </source>
</evidence>
<accession>A0ACC1CPH1</accession>
<dbReference type="EMBL" id="CM034405">
    <property type="protein sequence ID" value="KAJ0173509.1"/>
    <property type="molecule type" value="Genomic_DNA"/>
</dbReference>